<name>F1T6N9_9ACTN</name>
<evidence type="ECO:0000313" key="1">
    <source>
        <dbReference type="EMBL" id="EGF22764.1"/>
    </source>
</evidence>
<keyword evidence="2" id="KW-1185">Reference proteome</keyword>
<reference evidence="1 2" key="1">
    <citation type="submission" date="2011-02" db="EMBL/GenBank/DDBJ databases">
        <authorList>
            <person name="Muzny D."/>
            <person name="Qin X."/>
            <person name="Buhay C."/>
            <person name="Dugan-Rocha S."/>
            <person name="Ding Y."/>
            <person name="Chen G."/>
            <person name="Hawes A."/>
            <person name="Holder M."/>
            <person name="Jhangiani S."/>
            <person name="Johnson A."/>
            <person name="Khan Z."/>
            <person name="Li Z."/>
            <person name="Liu W."/>
            <person name="Liu X."/>
            <person name="Perez L."/>
            <person name="Shen H."/>
            <person name="Wang Q."/>
            <person name="Watt J."/>
            <person name="Xi L."/>
            <person name="Xin Y."/>
            <person name="Zhou J."/>
            <person name="Deng J."/>
            <person name="Jiang H."/>
            <person name="Liu Y."/>
            <person name="Qu J."/>
            <person name="Song X.-Z."/>
            <person name="Zhang L."/>
            <person name="Villasana D."/>
            <person name="Johnson A."/>
            <person name="Liu J."/>
            <person name="Liyanage D."/>
            <person name="Lorensuhewa L."/>
            <person name="Robinson T."/>
            <person name="Song A."/>
            <person name="Song B.-B."/>
            <person name="Dinh H."/>
            <person name="Thornton R."/>
            <person name="Coyle M."/>
            <person name="Francisco L."/>
            <person name="Jackson L."/>
            <person name="Javaid M."/>
            <person name="Korchina V."/>
            <person name="Kovar C."/>
            <person name="Mata R."/>
            <person name="Mathew T."/>
            <person name="Ngo R."/>
            <person name="Nguyen L."/>
            <person name="Nguyen N."/>
            <person name="Okwuonu G."/>
            <person name="Ongeri F."/>
            <person name="Pham C."/>
            <person name="Simmons D."/>
            <person name="Wilczek-Boney K."/>
            <person name="Hale W."/>
            <person name="Jakkamsetti A."/>
            <person name="Pham P."/>
            <person name="Ruth R."/>
            <person name="San Lucas F."/>
            <person name="Warren J."/>
            <person name="Zhang J."/>
            <person name="Zhao Z."/>
            <person name="Zhou C."/>
            <person name="Zhu D."/>
            <person name="Lee S."/>
            <person name="Bess C."/>
            <person name="Blankenburg K."/>
            <person name="Forbes L."/>
            <person name="Fu Q."/>
            <person name="Gubbala S."/>
            <person name="Hirani K."/>
            <person name="Jayaseelan J.C."/>
            <person name="Lara F."/>
            <person name="Munidasa M."/>
            <person name="Palculict T."/>
            <person name="Patil S."/>
            <person name="Pu L.-L."/>
            <person name="Saada N."/>
            <person name="Tang L."/>
            <person name="Weissenberger G."/>
            <person name="Zhu Y."/>
            <person name="Hemphill L."/>
            <person name="Shang Y."/>
            <person name="Youmans B."/>
            <person name="Ayvaz T."/>
            <person name="Ross M."/>
            <person name="Santibanez J."/>
            <person name="Aqrawi P."/>
            <person name="Gross S."/>
            <person name="Joshi V."/>
            <person name="Fowler G."/>
            <person name="Nazareth L."/>
            <person name="Reid J."/>
            <person name="Worley K."/>
            <person name="Petrosino J."/>
            <person name="Highlander S."/>
            <person name="Gibbs R."/>
        </authorList>
    </citation>
    <scope>NUCLEOTIDE SEQUENCE [LARGE SCALE GENOMIC DNA]</scope>
    <source>
        <strain evidence="1 2">DSM 15829</strain>
    </source>
</reference>
<evidence type="ECO:0000313" key="2">
    <source>
        <dbReference type="Proteomes" id="UP000005947"/>
    </source>
</evidence>
<proteinExistence type="predicted"/>
<organism evidence="1 2">
    <name type="scientific">Fannyhessea vaginae DSM 15829</name>
    <dbReference type="NCBI Taxonomy" id="525256"/>
    <lineage>
        <taxon>Bacteria</taxon>
        <taxon>Bacillati</taxon>
        <taxon>Actinomycetota</taxon>
        <taxon>Coriobacteriia</taxon>
        <taxon>Coriobacteriales</taxon>
        <taxon>Atopobiaceae</taxon>
        <taxon>Fannyhessea</taxon>
    </lineage>
</organism>
<gene>
    <name evidence="1" type="ORF">HMPREF0091_11090</name>
</gene>
<accession>F1T6N9</accession>
<dbReference type="Proteomes" id="UP000005947">
    <property type="component" value="Unassembled WGS sequence"/>
</dbReference>
<dbReference type="AlphaFoldDB" id="F1T6N9"/>
<comment type="caution">
    <text evidence="1">The sequence shown here is derived from an EMBL/GenBank/DDBJ whole genome shotgun (WGS) entry which is preliminary data.</text>
</comment>
<protein>
    <submittedName>
        <fullName evidence="1">Uncharacterized protein</fullName>
    </submittedName>
</protein>
<sequence>MLSITKFESSNDEFRYAVYEALKRYAMLYAAMQPFETRRLKWHVSAQAHVVNQHKHAC</sequence>
<dbReference type="EMBL" id="ACGK02000004">
    <property type="protein sequence ID" value="EGF22764.1"/>
    <property type="molecule type" value="Genomic_DNA"/>
</dbReference>